<accession>A0A6C0BC41</accession>
<dbReference type="AlphaFoldDB" id="A0A6C0BC41"/>
<proteinExistence type="predicted"/>
<feature type="region of interest" description="Disordered" evidence="1">
    <location>
        <begin position="432"/>
        <end position="462"/>
    </location>
</feature>
<sequence length="657" mass="70967">MEALAVAGLLGLGYAITKLSTPTTTEEVAAPISVKKKEPFQNKLASGPGRGAQQSLDLMYAPGYPSEVNPGPQGTAFSYGRLNPTAPSKDSMQDYGSAPQPQPIDTATAQVKMNVAGVEENSAYVSGDFVTSPLTGQKVSAKEFTHNNMTPFFGGQVRQNVGAQTNTGILDSYTGAGTTVIAKREVETMFDTANKPYGNPFGLEPSADYIKDHIDIPRSRAGEKPFEPVRVAAGVEEKFGSTGKGGFQQFEVNETMMKNIRRTDDLRTADKPKLTYNKPVVPGAHFVGSASESAGEVRKYKPDTFFIDESGERYIGAFASDAQKETARPVQVLKHQSRPETSVEYIPAGASTEFGESYVTGSYRTPMAQQYGGAGYRNADGTSYYTNDVDAPEADYGRSSIEIRPNERSATGERVMGLNLVPADTGNVTVHYDDPSRPTRREETSGNMRQTGTPVGYAGGAPAVTVWDPNDVARTTVKETTINWGFYGVASPADGPTRLKVYDPDDIARPTQKAQISAKSEHFGPGVSANKDFTSHDAAYNMRTNPNREQVAKGRKPIAGNGNVAVFTGEKNGVTYKKLDADSINDRSNTVNRVNSIPSGVGDLGQVKYRVPLNLDISMERNTRDVVAAVERNPLQQSLMQNAIHDENLLQEMLRGM</sequence>
<feature type="region of interest" description="Disordered" evidence="1">
    <location>
        <begin position="67"/>
        <end position="104"/>
    </location>
</feature>
<evidence type="ECO:0000313" key="2">
    <source>
        <dbReference type="EMBL" id="QHS89301.1"/>
    </source>
</evidence>
<feature type="compositionally biased region" description="Basic and acidic residues" evidence="1">
    <location>
        <begin position="432"/>
        <end position="444"/>
    </location>
</feature>
<organism evidence="2">
    <name type="scientific">viral metagenome</name>
    <dbReference type="NCBI Taxonomy" id="1070528"/>
    <lineage>
        <taxon>unclassified sequences</taxon>
        <taxon>metagenomes</taxon>
        <taxon>organismal metagenomes</taxon>
    </lineage>
</organism>
<protein>
    <submittedName>
        <fullName evidence="2">Uncharacterized protein</fullName>
    </submittedName>
</protein>
<name>A0A6C0BC41_9ZZZZ</name>
<evidence type="ECO:0000256" key="1">
    <source>
        <dbReference type="SAM" id="MobiDB-lite"/>
    </source>
</evidence>
<dbReference type="EMBL" id="MN739108">
    <property type="protein sequence ID" value="QHS89301.1"/>
    <property type="molecule type" value="Genomic_DNA"/>
</dbReference>
<reference evidence="2" key="1">
    <citation type="journal article" date="2020" name="Nature">
        <title>Giant virus diversity and host interactions through global metagenomics.</title>
        <authorList>
            <person name="Schulz F."/>
            <person name="Roux S."/>
            <person name="Paez-Espino D."/>
            <person name="Jungbluth S."/>
            <person name="Walsh D.A."/>
            <person name="Denef V.J."/>
            <person name="McMahon K.D."/>
            <person name="Konstantinidis K.T."/>
            <person name="Eloe-Fadrosh E.A."/>
            <person name="Kyrpides N.C."/>
            <person name="Woyke T."/>
        </authorList>
    </citation>
    <scope>NUCLEOTIDE SEQUENCE</scope>
    <source>
        <strain evidence="2">GVMAG-M-3300010158-60</strain>
    </source>
</reference>